<dbReference type="Pfam" id="PF09273">
    <property type="entry name" value="Rubis-subs-bind"/>
    <property type="match status" value="1"/>
</dbReference>
<dbReference type="InterPro" id="IPR036464">
    <property type="entry name" value="Rubisco_LSMT_subst-bd_sf"/>
</dbReference>
<keyword evidence="3" id="KW-0949">S-adenosyl-L-methionine</keyword>
<accession>A0ABP0X075</accession>
<keyword evidence="1" id="KW-0489">Methyltransferase</keyword>
<dbReference type="SUPFAM" id="SSF81822">
    <property type="entry name" value="RuBisCo LSMT C-terminal, substrate-binding domain"/>
    <property type="match status" value="1"/>
</dbReference>
<evidence type="ECO:0000313" key="6">
    <source>
        <dbReference type="Proteomes" id="UP001497444"/>
    </source>
</evidence>
<dbReference type="PANTHER" id="PTHR13271:SF113">
    <property type="entry name" value="[FRUCTOSE-BISPHOSPHATE ALDOLASE]-LYSINE N-METHYLTRANSFERASE, CHLOROPLASTIC"/>
    <property type="match status" value="1"/>
</dbReference>
<dbReference type="InterPro" id="IPR015353">
    <property type="entry name" value="Rubisco_LSMT_subst-bd"/>
</dbReference>
<keyword evidence="6" id="KW-1185">Reference proteome</keyword>
<dbReference type="EMBL" id="OZ020099">
    <property type="protein sequence ID" value="CAK9272513.1"/>
    <property type="molecule type" value="Genomic_DNA"/>
</dbReference>
<feature type="domain" description="SET" evidence="4">
    <location>
        <begin position="117"/>
        <end position="342"/>
    </location>
</feature>
<gene>
    <name evidence="5" type="ORF">CSSPJE1EN1_LOCUS17991</name>
</gene>
<organism evidence="5 6">
    <name type="scientific">Sphagnum jensenii</name>
    <dbReference type="NCBI Taxonomy" id="128206"/>
    <lineage>
        <taxon>Eukaryota</taxon>
        <taxon>Viridiplantae</taxon>
        <taxon>Streptophyta</taxon>
        <taxon>Embryophyta</taxon>
        <taxon>Bryophyta</taxon>
        <taxon>Sphagnophytina</taxon>
        <taxon>Sphagnopsida</taxon>
        <taxon>Sphagnales</taxon>
        <taxon>Sphagnaceae</taxon>
        <taxon>Sphagnum</taxon>
    </lineage>
</organism>
<dbReference type="InterPro" id="IPR044431">
    <property type="entry name" value="SET_RBCMT"/>
</dbReference>
<dbReference type="InterPro" id="IPR050600">
    <property type="entry name" value="SETD3_SETD6_MTase"/>
</dbReference>
<dbReference type="PROSITE" id="PS50280">
    <property type="entry name" value="SET"/>
    <property type="match status" value="1"/>
</dbReference>
<keyword evidence="2" id="KW-0808">Transferase</keyword>
<dbReference type="InterPro" id="IPR001214">
    <property type="entry name" value="SET_dom"/>
</dbReference>
<proteinExistence type="predicted"/>
<dbReference type="InterPro" id="IPR046341">
    <property type="entry name" value="SET_dom_sf"/>
</dbReference>
<dbReference type="SUPFAM" id="SSF82199">
    <property type="entry name" value="SET domain"/>
    <property type="match status" value="1"/>
</dbReference>
<dbReference type="Proteomes" id="UP001497444">
    <property type="component" value="Chromosome 4"/>
</dbReference>
<evidence type="ECO:0000256" key="2">
    <source>
        <dbReference type="ARBA" id="ARBA00022679"/>
    </source>
</evidence>
<evidence type="ECO:0000313" key="5">
    <source>
        <dbReference type="EMBL" id="CAK9272513.1"/>
    </source>
</evidence>
<dbReference type="Gene3D" id="3.90.1410.10">
    <property type="entry name" value="set domain protein methyltransferase, domain 1"/>
    <property type="match status" value="1"/>
</dbReference>
<evidence type="ECO:0000256" key="3">
    <source>
        <dbReference type="ARBA" id="ARBA00022691"/>
    </source>
</evidence>
<reference evidence="5" key="1">
    <citation type="submission" date="2024-02" db="EMBL/GenBank/DDBJ databases">
        <authorList>
            <consortium name="ELIXIR-Norway"/>
            <consortium name="Elixir Norway"/>
        </authorList>
    </citation>
    <scope>NUCLEOTIDE SEQUENCE</scope>
</reference>
<protein>
    <recommendedName>
        <fullName evidence="4">SET domain-containing protein</fullName>
    </recommendedName>
</protein>
<name>A0ABP0X075_9BRYO</name>
<dbReference type="Gene3D" id="3.90.1420.10">
    <property type="entry name" value="Rubisco LSMT, substrate-binding domain"/>
    <property type="match status" value="1"/>
</dbReference>
<evidence type="ECO:0000259" key="4">
    <source>
        <dbReference type="PROSITE" id="PS50280"/>
    </source>
</evidence>
<sequence length="550" mass="60956">MALAASAQLCAASSPSFFFFFHHTLFSRCSSSSSGCSRLQLKCCAGAALAIADGKKVLRKDRRLRLKCCAFAVASGNVTKVRDEEEEEDKGQRRAAAVVELWKWGREQGVVGLDVVKAVVVGKEEEEGEGLGLVAQRAIVQGEDVVSVPETLWINAAAIDDSVIAPFCQGLKTPWLRIALLLLHEKTNPNSRWRPYLDALPLALDSPLFWSNEELEELQGTQLLGSVAGYVDYVEKEFNKLFQDVIQANPQIFDPNVFTLEAFLWVFGILRSRTFVPLTGNDLALVPFADLVNHGARIREETASWVKKSTGLFWKAEKNTNMLVLRAPVNFLPGEQVLMQYGRSKSNGELALDYGFVEGHSMGSSIRESLSLTLEISETDRFADDKLDIAELNGLDRSVQFDLLRGQGPPDAMLTFLRLTSLTGADAFLLEALFRNSVWGHLSLPVSHDNEEAVCLTMLNGLQAALAGYSTTTEEDIDLLDRGGLSKRKEIAIVIRLGEKRVLQELQTWFEGRMAGLDSLEYYAERRLRDLGLVDDTGSMTPWVLCFLLP</sequence>
<evidence type="ECO:0000256" key="1">
    <source>
        <dbReference type="ARBA" id="ARBA00022603"/>
    </source>
</evidence>
<dbReference type="PANTHER" id="PTHR13271">
    <property type="entry name" value="UNCHARACTERIZED PUTATIVE METHYLTRANSFERASE"/>
    <property type="match status" value="1"/>
</dbReference>
<dbReference type="CDD" id="cd19179">
    <property type="entry name" value="SET_RBCMT"/>
    <property type="match status" value="1"/>
</dbReference>